<dbReference type="AlphaFoldDB" id="A0AAE0NHZ6"/>
<name>A0AAE0NHZ6_9PEZI</name>
<organism evidence="2 3">
    <name type="scientific">Podospora didyma</name>
    <dbReference type="NCBI Taxonomy" id="330526"/>
    <lineage>
        <taxon>Eukaryota</taxon>
        <taxon>Fungi</taxon>
        <taxon>Dikarya</taxon>
        <taxon>Ascomycota</taxon>
        <taxon>Pezizomycotina</taxon>
        <taxon>Sordariomycetes</taxon>
        <taxon>Sordariomycetidae</taxon>
        <taxon>Sordariales</taxon>
        <taxon>Podosporaceae</taxon>
        <taxon>Podospora</taxon>
    </lineage>
</organism>
<gene>
    <name evidence="2" type="ORF">B0H63DRAFT_546451</name>
</gene>
<feature type="domain" description="Heterokaryon incompatibility" evidence="1">
    <location>
        <begin position="161"/>
        <end position="241"/>
    </location>
</feature>
<reference evidence="2" key="1">
    <citation type="journal article" date="2023" name="Mol. Phylogenet. Evol.">
        <title>Genome-scale phylogeny and comparative genomics of the fungal order Sordariales.</title>
        <authorList>
            <person name="Hensen N."/>
            <person name="Bonometti L."/>
            <person name="Westerberg I."/>
            <person name="Brannstrom I.O."/>
            <person name="Guillou S."/>
            <person name="Cros-Aarteil S."/>
            <person name="Calhoun S."/>
            <person name="Haridas S."/>
            <person name="Kuo A."/>
            <person name="Mondo S."/>
            <person name="Pangilinan J."/>
            <person name="Riley R."/>
            <person name="LaButti K."/>
            <person name="Andreopoulos B."/>
            <person name="Lipzen A."/>
            <person name="Chen C."/>
            <person name="Yan M."/>
            <person name="Daum C."/>
            <person name="Ng V."/>
            <person name="Clum A."/>
            <person name="Steindorff A."/>
            <person name="Ohm R.A."/>
            <person name="Martin F."/>
            <person name="Silar P."/>
            <person name="Natvig D.O."/>
            <person name="Lalanne C."/>
            <person name="Gautier V."/>
            <person name="Ament-Velasquez S.L."/>
            <person name="Kruys A."/>
            <person name="Hutchinson M.I."/>
            <person name="Powell A.J."/>
            <person name="Barry K."/>
            <person name="Miller A.N."/>
            <person name="Grigoriev I.V."/>
            <person name="Debuchy R."/>
            <person name="Gladieux P."/>
            <person name="Hiltunen Thoren M."/>
            <person name="Johannesson H."/>
        </authorList>
    </citation>
    <scope>NUCLEOTIDE SEQUENCE</scope>
    <source>
        <strain evidence="2">CBS 232.78</strain>
    </source>
</reference>
<dbReference type="PANTHER" id="PTHR33112:SF16">
    <property type="entry name" value="HETEROKARYON INCOMPATIBILITY DOMAIN-CONTAINING PROTEIN"/>
    <property type="match status" value="1"/>
</dbReference>
<evidence type="ECO:0000259" key="1">
    <source>
        <dbReference type="Pfam" id="PF06985"/>
    </source>
</evidence>
<dbReference type="Proteomes" id="UP001285441">
    <property type="component" value="Unassembled WGS sequence"/>
</dbReference>
<sequence>MHAYKFFYGPSPPNIVENVSFAVIDQFELQVLRSKNSWALRDSILSSGWISPQAVSSSPGDGFYAGKLDQSSADFDVIKSWLTFCTLYHRKACSLVSDPHKAVLPIKLFDCQTRSIIIYTCGHAYAALSYVWGEASRTESDQCTVPISTLPRTIEDAITSDAEEKAAQIQQMDLIYGNASCTIIAAADADPSAGLPGISRPREPRSSTRTQTGHCYVSIPEDPLIRIKGSVWNSRGWTFQEALLSPRCLIFCHDQVYFQCGGMT</sequence>
<dbReference type="InterPro" id="IPR010730">
    <property type="entry name" value="HET"/>
</dbReference>
<protein>
    <recommendedName>
        <fullName evidence="1">Heterokaryon incompatibility domain-containing protein</fullName>
    </recommendedName>
</protein>
<comment type="caution">
    <text evidence="2">The sequence shown here is derived from an EMBL/GenBank/DDBJ whole genome shotgun (WGS) entry which is preliminary data.</text>
</comment>
<reference evidence="2" key="2">
    <citation type="submission" date="2023-06" db="EMBL/GenBank/DDBJ databases">
        <authorList>
            <consortium name="Lawrence Berkeley National Laboratory"/>
            <person name="Haridas S."/>
            <person name="Hensen N."/>
            <person name="Bonometti L."/>
            <person name="Westerberg I."/>
            <person name="Brannstrom I.O."/>
            <person name="Guillou S."/>
            <person name="Cros-Aarteil S."/>
            <person name="Calhoun S."/>
            <person name="Kuo A."/>
            <person name="Mondo S."/>
            <person name="Pangilinan J."/>
            <person name="Riley R."/>
            <person name="LaButti K."/>
            <person name="Andreopoulos B."/>
            <person name="Lipzen A."/>
            <person name="Chen C."/>
            <person name="Yanf M."/>
            <person name="Daum C."/>
            <person name="Ng V."/>
            <person name="Clum A."/>
            <person name="Steindorff A."/>
            <person name="Ohm R."/>
            <person name="Martin F."/>
            <person name="Silar P."/>
            <person name="Natvig D."/>
            <person name="Lalanne C."/>
            <person name="Gautier V."/>
            <person name="Ament-velasquez S.L."/>
            <person name="Kruys A."/>
            <person name="Hutchinson M.I."/>
            <person name="Powell A.J."/>
            <person name="Barry K."/>
            <person name="Miller A.N."/>
            <person name="Grigoriev I.V."/>
            <person name="Debuchy R."/>
            <person name="Gladieux P."/>
            <person name="Thoren M.H."/>
            <person name="Johannesson H."/>
        </authorList>
    </citation>
    <scope>NUCLEOTIDE SEQUENCE</scope>
    <source>
        <strain evidence="2">CBS 232.78</strain>
    </source>
</reference>
<proteinExistence type="predicted"/>
<evidence type="ECO:0000313" key="2">
    <source>
        <dbReference type="EMBL" id="KAK3381779.1"/>
    </source>
</evidence>
<dbReference type="Pfam" id="PF06985">
    <property type="entry name" value="HET"/>
    <property type="match status" value="1"/>
</dbReference>
<dbReference type="EMBL" id="JAULSW010000005">
    <property type="protein sequence ID" value="KAK3381779.1"/>
    <property type="molecule type" value="Genomic_DNA"/>
</dbReference>
<keyword evidence="3" id="KW-1185">Reference proteome</keyword>
<evidence type="ECO:0000313" key="3">
    <source>
        <dbReference type="Proteomes" id="UP001285441"/>
    </source>
</evidence>
<accession>A0AAE0NHZ6</accession>
<dbReference type="PANTHER" id="PTHR33112">
    <property type="entry name" value="DOMAIN PROTEIN, PUTATIVE-RELATED"/>
    <property type="match status" value="1"/>
</dbReference>